<evidence type="ECO:0000313" key="2">
    <source>
        <dbReference type="Proteomes" id="UP000229438"/>
    </source>
</evidence>
<reference evidence="2" key="1">
    <citation type="submission" date="2017-09" db="EMBL/GenBank/DDBJ databases">
        <title>Depth-based differentiation of microbial function through sediment-hosted aquifers and enrichment of novel symbionts in the deep terrestrial subsurface.</title>
        <authorList>
            <person name="Probst A.J."/>
            <person name="Ladd B."/>
            <person name="Jarett J.K."/>
            <person name="Geller-Mcgrath D.E."/>
            <person name="Sieber C.M.K."/>
            <person name="Emerson J.B."/>
            <person name="Anantharaman K."/>
            <person name="Thomas B.C."/>
            <person name="Malmstrom R."/>
            <person name="Stieglmeier M."/>
            <person name="Klingl A."/>
            <person name="Woyke T."/>
            <person name="Ryan C.M."/>
            <person name="Banfield J.F."/>
        </authorList>
    </citation>
    <scope>NUCLEOTIDE SEQUENCE [LARGE SCALE GENOMIC DNA]</scope>
</reference>
<gene>
    <name evidence="1" type="ORF">CO015_03680</name>
</gene>
<dbReference type="EMBL" id="PFQS01000086">
    <property type="protein sequence ID" value="PJC68517.1"/>
    <property type="molecule type" value="Genomic_DNA"/>
</dbReference>
<sequence>MPDQLSSVAEKAEFSEIVHEARGILKRQRGTIELSIGAWNAGLSKWDNAISVQGRLLRQRFEAYLKRDTTVLDWLDNRVAIDEGGLAVA</sequence>
<feature type="non-terminal residue" evidence="1">
    <location>
        <position position="89"/>
    </location>
</feature>
<evidence type="ECO:0000313" key="1">
    <source>
        <dbReference type="EMBL" id="PJC68517.1"/>
    </source>
</evidence>
<comment type="caution">
    <text evidence="1">The sequence shown here is derived from an EMBL/GenBank/DDBJ whole genome shotgun (WGS) entry which is preliminary data.</text>
</comment>
<proteinExistence type="predicted"/>
<dbReference type="Proteomes" id="UP000229438">
    <property type="component" value="Unassembled WGS sequence"/>
</dbReference>
<organism evidence="1 2">
    <name type="scientific">candidate division WWE3 bacterium CG_4_8_14_3_um_filter_42_11</name>
    <dbReference type="NCBI Taxonomy" id="1975076"/>
    <lineage>
        <taxon>Bacteria</taxon>
        <taxon>Katanobacteria</taxon>
    </lineage>
</organism>
<dbReference type="AlphaFoldDB" id="A0A2M8G6J5"/>
<protein>
    <submittedName>
        <fullName evidence="1">Uncharacterized protein</fullName>
    </submittedName>
</protein>
<name>A0A2M8G6J5_UNCKA</name>
<accession>A0A2M8G6J5</accession>